<dbReference type="Gene3D" id="1.10.10.10">
    <property type="entry name" value="Winged helix-like DNA-binding domain superfamily/Winged helix DNA-binding domain"/>
    <property type="match status" value="1"/>
</dbReference>
<evidence type="ECO:0000313" key="2">
    <source>
        <dbReference type="Proteomes" id="UP001500326"/>
    </source>
</evidence>
<protein>
    <submittedName>
        <fullName evidence="1">Helix-turn-helix domain-containing protein</fullName>
    </submittedName>
</protein>
<gene>
    <name evidence="1" type="ORF">GCM10009777_33240</name>
</gene>
<dbReference type="RefSeq" id="WP_344064837.1">
    <property type="nucleotide sequence ID" value="NZ_BAAAOH010000001.1"/>
</dbReference>
<dbReference type="InterPro" id="IPR036390">
    <property type="entry name" value="WH_DNA-bd_sf"/>
</dbReference>
<dbReference type="Proteomes" id="UP001500326">
    <property type="component" value="Unassembled WGS sequence"/>
</dbReference>
<dbReference type="SUPFAM" id="SSF46785">
    <property type="entry name" value="Winged helix' DNA-binding domain"/>
    <property type="match status" value="1"/>
</dbReference>
<organism evidence="1 2">
    <name type="scientific">Microbacterium pumilum</name>
    <dbReference type="NCBI Taxonomy" id="344165"/>
    <lineage>
        <taxon>Bacteria</taxon>
        <taxon>Bacillati</taxon>
        <taxon>Actinomycetota</taxon>
        <taxon>Actinomycetes</taxon>
        <taxon>Micrococcales</taxon>
        <taxon>Microbacteriaceae</taxon>
        <taxon>Microbacterium</taxon>
    </lineage>
</organism>
<dbReference type="Pfam" id="PF12840">
    <property type="entry name" value="HTH_20"/>
    <property type="match status" value="1"/>
</dbReference>
<reference evidence="2" key="1">
    <citation type="journal article" date="2019" name="Int. J. Syst. Evol. Microbiol.">
        <title>The Global Catalogue of Microorganisms (GCM) 10K type strain sequencing project: providing services to taxonomists for standard genome sequencing and annotation.</title>
        <authorList>
            <consortium name="The Broad Institute Genomics Platform"/>
            <consortium name="The Broad Institute Genome Sequencing Center for Infectious Disease"/>
            <person name="Wu L."/>
            <person name="Ma J."/>
        </authorList>
    </citation>
    <scope>NUCLEOTIDE SEQUENCE [LARGE SCALE GENOMIC DNA]</scope>
    <source>
        <strain evidence="2">JCM 14902</strain>
    </source>
</reference>
<evidence type="ECO:0000313" key="1">
    <source>
        <dbReference type="EMBL" id="GAA1994790.1"/>
    </source>
</evidence>
<comment type="caution">
    <text evidence="1">The sequence shown here is derived from an EMBL/GenBank/DDBJ whole genome shotgun (WGS) entry which is preliminary data.</text>
</comment>
<dbReference type="EMBL" id="BAAAOH010000001">
    <property type="protein sequence ID" value="GAA1994790.1"/>
    <property type="molecule type" value="Genomic_DNA"/>
</dbReference>
<accession>A0ABN2SYZ0</accession>
<dbReference type="InterPro" id="IPR036388">
    <property type="entry name" value="WH-like_DNA-bd_sf"/>
</dbReference>
<name>A0ABN2SYZ0_9MICO</name>
<sequence>MESIAVNRVEAVGVLSDPLRGALYRLVAASDHPVSRDEAAQATGVPRSTAAFHLERLVEVALLTVEHRRLSGRSGPGAGRPTKLYRASQVDVMGSVPERHYEFAGELLAASIERAERDGITAREALGAEAYERGLALGHAGGTLEDALVACGYAPAEDGGSAITLENCPFHALAARHTPLVCGANLALLQGVVDATGDERIPTLEPSERRCCVVVRPPARAGSPA</sequence>
<dbReference type="CDD" id="cd00090">
    <property type="entry name" value="HTH_ARSR"/>
    <property type="match status" value="1"/>
</dbReference>
<dbReference type="InterPro" id="IPR011991">
    <property type="entry name" value="ArsR-like_HTH"/>
</dbReference>
<keyword evidence="2" id="KW-1185">Reference proteome</keyword>
<proteinExistence type="predicted"/>